<organism evidence="7 8">
    <name type="scientific">Pedobacter cryophilus</name>
    <dbReference type="NCBI Taxonomy" id="2571271"/>
    <lineage>
        <taxon>Bacteria</taxon>
        <taxon>Pseudomonadati</taxon>
        <taxon>Bacteroidota</taxon>
        <taxon>Sphingobacteriia</taxon>
        <taxon>Sphingobacteriales</taxon>
        <taxon>Sphingobacteriaceae</taxon>
        <taxon>Pedobacter</taxon>
    </lineage>
</organism>
<gene>
    <name evidence="7" type="ORF">FA046_10200</name>
</gene>
<comment type="subcellular location">
    <subcellularLocation>
        <location evidence="1">Cell membrane</location>
    </subcellularLocation>
</comment>
<dbReference type="PANTHER" id="PTHR43646">
    <property type="entry name" value="GLYCOSYLTRANSFERASE"/>
    <property type="match status" value="1"/>
</dbReference>
<dbReference type="RefSeq" id="WP_136826300.1">
    <property type="nucleotide sequence ID" value="NZ_SWBP01000003.1"/>
</dbReference>
<comment type="caution">
    <text evidence="7">The sequence shown here is derived from an EMBL/GenBank/DDBJ whole genome shotgun (WGS) entry which is preliminary data.</text>
</comment>
<dbReference type="Pfam" id="PF00535">
    <property type="entry name" value="Glycos_transf_2"/>
    <property type="match status" value="1"/>
</dbReference>
<dbReference type="NCBIfam" id="TIGR04283">
    <property type="entry name" value="glyco_like_mftF"/>
    <property type="match status" value="1"/>
</dbReference>
<proteinExistence type="predicted"/>
<dbReference type="GO" id="GO:0005886">
    <property type="term" value="C:plasma membrane"/>
    <property type="evidence" value="ECO:0007669"/>
    <property type="project" value="UniProtKB-SubCell"/>
</dbReference>
<name>A0A4U1BY70_9SPHI</name>
<evidence type="ECO:0000256" key="5">
    <source>
        <dbReference type="ARBA" id="ARBA00023136"/>
    </source>
</evidence>
<keyword evidence="4 7" id="KW-0808">Transferase</keyword>
<dbReference type="OrthoDB" id="9815923at2"/>
<dbReference type="EMBL" id="SWBP01000003">
    <property type="protein sequence ID" value="TKB97725.1"/>
    <property type="molecule type" value="Genomic_DNA"/>
</dbReference>
<evidence type="ECO:0000313" key="7">
    <source>
        <dbReference type="EMBL" id="TKB97725.1"/>
    </source>
</evidence>
<keyword evidence="8" id="KW-1185">Reference proteome</keyword>
<dbReference type="AlphaFoldDB" id="A0A4U1BY70"/>
<evidence type="ECO:0000256" key="2">
    <source>
        <dbReference type="ARBA" id="ARBA00022475"/>
    </source>
</evidence>
<evidence type="ECO:0000256" key="1">
    <source>
        <dbReference type="ARBA" id="ARBA00004236"/>
    </source>
</evidence>
<dbReference type="InterPro" id="IPR001173">
    <property type="entry name" value="Glyco_trans_2-like"/>
</dbReference>
<feature type="domain" description="Glycosyltransferase 2-like" evidence="6">
    <location>
        <begin position="4"/>
        <end position="122"/>
    </location>
</feature>
<dbReference type="Gene3D" id="3.90.550.10">
    <property type="entry name" value="Spore Coat Polysaccharide Biosynthesis Protein SpsA, Chain A"/>
    <property type="match status" value="1"/>
</dbReference>
<dbReference type="PANTHER" id="PTHR43646:SF2">
    <property type="entry name" value="GLYCOSYLTRANSFERASE 2-LIKE DOMAIN-CONTAINING PROTEIN"/>
    <property type="match status" value="1"/>
</dbReference>
<dbReference type="Proteomes" id="UP000308181">
    <property type="component" value="Unassembled WGS sequence"/>
</dbReference>
<dbReference type="GO" id="GO:0016757">
    <property type="term" value="F:glycosyltransferase activity"/>
    <property type="evidence" value="ECO:0007669"/>
    <property type="project" value="UniProtKB-KW"/>
</dbReference>
<keyword evidence="5" id="KW-0472">Membrane</keyword>
<dbReference type="CDD" id="cd02522">
    <property type="entry name" value="GT_2_like_a"/>
    <property type="match status" value="1"/>
</dbReference>
<evidence type="ECO:0000313" key="8">
    <source>
        <dbReference type="Proteomes" id="UP000308181"/>
    </source>
</evidence>
<keyword evidence="3" id="KW-0328">Glycosyltransferase</keyword>
<keyword evidence="2" id="KW-1003">Cell membrane</keyword>
<dbReference type="SUPFAM" id="SSF53448">
    <property type="entry name" value="Nucleotide-diphospho-sugar transferases"/>
    <property type="match status" value="1"/>
</dbReference>
<evidence type="ECO:0000259" key="6">
    <source>
        <dbReference type="Pfam" id="PF00535"/>
    </source>
</evidence>
<sequence length="235" mass="27360">MFISIIIPTYNEAEHIANLILQLQKNNSKDYEILVVDAGSLDDTQNIAKKSGVQVLESPVKGRSKQMNFAAKHSKGDVLYFVHADTLPPLSFFEDIKQSIAEGFQIGCFRFKFNSDKTMLKLNSYFTRFDRLMCRGGDQSLFITRKLFDELNGYCEQHKVMEDYDIIIRARKKYAFKIIPKNVLVSARKYDYNSYLKVNIANLTAFMMFYAKADHDRIIKVYKKLLNHEKSELKY</sequence>
<protein>
    <submittedName>
        <fullName evidence="7">Glycosyltransferase</fullName>
    </submittedName>
</protein>
<accession>A0A4U1BY70</accession>
<evidence type="ECO:0000256" key="4">
    <source>
        <dbReference type="ARBA" id="ARBA00022679"/>
    </source>
</evidence>
<dbReference type="InterPro" id="IPR026461">
    <property type="entry name" value="Trfase_2_rSAM/seldom_assoc"/>
</dbReference>
<dbReference type="InterPro" id="IPR029044">
    <property type="entry name" value="Nucleotide-diphossugar_trans"/>
</dbReference>
<evidence type="ECO:0000256" key="3">
    <source>
        <dbReference type="ARBA" id="ARBA00022676"/>
    </source>
</evidence>
<reference evidence="7 8" key="1">
    <citation type="submission" date="2019-04" db="EMBL/GenBank/DDBJ databases">
        <title>Pedobacter sp. AR-3-17 sp. nov., isolated from Arctic soil.</title>
        <authorList>
            <person name="Dahal R.H."/>
            <person name="Kim D.-U."/>
        </authorList>
    </citation>
    <scope>NUCLEOTIDE SEQUENCE [LARGE SCALE GENOMIC DNA]</scope>
    <source>
        <strain evidence="7 8">AR-3-17</strain>
    </source>
</reference>